<keyword evidence="1" id="KW-0067">ATP-binding</keyword>
<dbReference type="Proteomes" id="UP000030765">
    <property type="component" value="Unassembled WGS sequence"/>
</dbReference>
<name>A0A084WHY9_ANOSI</name>
<organism evidence="1">
    <name type="scientific">Anopheles sinensis</name>
    <name type="common">Mosquito</name>
    <dbReference type="NCBI Taxonomy" id="74873"/>
    <lineage>
        <taxon>Eukaryota</taxon>
        <taxon>Metazoa</taxon>
        <taxon>Ecdysozoa</taxon>
        <taxon>Arthropoda</taxon>
        <taxon>Hexapoda</taxon>
        <taxon>Insecta</taxon>
        <taxon>Pterygota</taxon>
        <taxon>Neoptera</taxon>
        <taxon>Endopterygota</taxon>
        <taxon>Diptera</taxon>
        <taxon>Nematocera</taxon>
        <taxon>Culicoidea</taxon>
        <taxon>Culicidae</taxon>
        <taxon>Anophelinae</taxon>
        <taxon>Anopheles</taxon>
    </lineage>
</organism>
<dbReference type="EMBL" id="KE525347">
    <property type="protein sequence ID" value="KFB49833.1"/>
    <property type="molecule type" value="Genomic_DNA"/>
</dbReference>
<keyword evidence="3" id="KW-1185">Reference proteome</keyword>
<dbReference type="AlphaFoldDB" id="A0A084WHY9"/>
<evidence type="ECO:0000313" key="1">
    <source>
        <dbReference type="EMBL" id="KFB49833.1"/>
    </source>
</evidence>
<keyword evidence="1" id="KW-0547">Nucleotide-binding</keyword>
<proteinExistence type="predicted"/>
<protein>
    <submittedName>
        <fullName evidence="1 2">Glycerol-3-phosphate ABC transporter, ATP-binding protein UgpC</fullName>
    </submittedName>
</protein>
<reference evidence="2" key="2">
    <citation type="submission" date="2020-05" db="UniProtKB">
        <authorList>
            <consortium name="EnsemblMetazoa"/>
        </authorList>
    </citation>
    <scope>IDENTIFICATION</scope>
</reference>
<gene>
    <name evidence="1" type="ORF">ZHAS_00017854</name>
</gene>
<dbReference type="EnsemblMetazoa" id="ASIC017854-RA">
    <property type="protein sequence ID" value="ASIC017854-PA"/>
    <property type="gene ID" value="ASIC017854"/>
</dbReference>
<reference evidence="1 3" key="1">
    <citation type="journal article" date="2014" name="BMC Genomics">
        <title>Genome sequence of Anopheles sinensis provides insight into genetics basis of mosquito competence for malaria parasites.</title>
        <authorList>
            <person name="Zhou D."/>
            <person name="Zhang D."/>
            <person name="Ding G."/>
            <person name="Shi L."/>
            <person name="Hou Q."/>
            <person name="Ye Y."/>
            <person name="Xu Y."/>
            <person name="Zhou H."/>
            <person name="Xiong C."/>
            <person name="Li S."/>
            <person name="Yu J."/>
            <person name="Hong S."/>
            <person name="Yu X."/>
            <person name="Zou P."/>
            <person name="Chen C."/>
            <person name="Chang X."/>
            <person name="Wang W."/>
            <person name="Lv Y."/>
            <person name="Sun Y."/>
            <person name="Ma L."/>
            <person name="Shen B."/>
            <person name="Zhu C."/>
        </authorList>
    </citation>
    <scope>NUCLEOTIDE SEQUENCE [LARGE SCALE GENOMIC DNA]</scope>
</reference>
<evidence type="ECO:0000313" key="3">
    <source>
        <dbReference type="Proteomes" id="UP000030765"/>
    </source>
</evidence>
<dbReference type="GO" id="GO:0005524">
    <property type="term" value="F:ATP binding"/>
    <property type="evidence" value="ECO:0007669"/>
    <property type="project" value="UniProtKB-KW"/>
</dbReference>
<accession>A0A084WHY9</accession>
<evidence type="ECO:0000313" key="2">
    <source>
        <dbReference type="EnsemblMetazoa" id="ASIC017854-PA"/>
    </source>
</evidence>
<sequence length="159" mass="17740">MGKNPIRPFRRRLRTTPRRGNRCLVFRPSFRRMNESESVVPAEGDGVQTGGRGVAARVETGNKTENYTARPLPVGCPTTTFDCQCVSVAARSAFDKECISYSEARNRITSPLEQPVSGKFSSRLDAADDWNKTNVKVPSLMHTKQTYGAQTPVVYNFKH</sequence>
<dbReference type="EMBL" id="ATLV01023898">
    <property type="status" value="NOT_ANNOTATED_CDS"/>
    <property type="molecule type" value="Genomic_DNA"/>
</dbReference>
<dbReference type="VEuPathDB" id="VectorBase:ASIC017854"/>